<dbReference type="RefSeq" id="WP_093727029.1">
    <property type="nucleotide sequence ID" value="NZ_FMZB01000004.1"/>
</dbReference>
<dbReference type="OrthoDB" id="1821130at2"/>
<accession>A0A1G6PSI1</accession>
<sequence>MEVKEYVSEYEDSWLHCRVLAILHTAYFDDVVQAKPMYDNPSLELVVIENDVVIGQFDIQIENRAERIVYLKN</sequence>
<evidence type="ECO:0000313" key="1">
    <source>
        <dbReference type="EMBL" id="SDC82921.1"/>
    </source>
</evidence>
<dbReference type="Proteomes" id="UP000198666">
    <property type="component" value="Unassembled WGS sequence"/>
</dbReference>
<proteinExistence type="predicted"/>
<evidence type="ECO:0000313" key="2">
    <source>
        <dbReference type="Proteomes" id="UP000198666"/>
    </source>
</evidence>
<dbReference type="STRING" id="361279.SAMN05421663_104242"/>
<gene>
    <name evidence="1" type="ORF">SAMN05421663_104242</name>
</gene>
<name>A0A1G6PSI1_9BACI</name>
<keyword evidence="2" id="KW-1185">Reference proteome</keyword>
<reference evidence="2" key="1">
    <citation type="submission" date="2016-10" db="EMBL/GenBank/DDBJ databases">
        <authorList>
            <person name="Varghese N."/>
            <person name="Submissions S."/>
        </authorList>
    </citation>
    <scope>NUCLEOTIDE SEQUENCE [LARGE SCALE GENOMIC DNA]</scope>
    <source>
        <strain evidence="2">DSM 21620</strain>
    </source>
</reference>
<dbReference type="EMBL" id="FMZB01000004">
    <property type="protein sequence ID" value="SDC82921.1"/>
    <property type="molecule type" value="Genomic_DNA"/>
</dbReference>
<protein>
    <submittedName>
        <fullName evidence="1">Uncharacterized protein</fullName>
    </submittedName>
</protein>
<organism evidence="1 2">
    <name type="scientific">Terribacillus halophilus</name>
    <dbReference type="NCBI Taxonomy" id="361279"/>
    <lineage>
        <taxon>Bacteria</taxon>
        <taxon>Bacillati</taxon>
        <taxon>Bacillota</taxon>
        <taxon>Bacilli</taxon>
        <taxon>Bacillales</taxon>
        <taxon>Bacillaceae</taxon>
        <taxon>Terribacillus</taxon>
    </lineage>
</organism>
<dbReference type="AlphaFoldDB" id="A0A1G6PSI1"/>